<gene>
    <name evidence="1" type="ORF">T440DRAFT_472949</name>
</gene>
<dbReference type="OrthoDB" id="3779678at2759"/>
<dbReference type="AlphaFoldDB" id="A0A6A7AS34"/>
<accession>A0A6A7AS34</accession>
<name>A0A6A7AS34_9PLEO</name>
<proteinExistence type="predicted"/>
<sequence>MVHFKVVGTSFAAEARKLANEIASLPDDWWKEVQSKHHTTALLHLPSSYDITVSFRDELNKTLIQSVQQLVREAVQARIRKPQADEYALPPMVVKGSVWLEFLENEMAIIQTFHDPSKSGKLKMQNKQGGEVCEVELQHDSVIVVIGRARCLPEPDDIPYLMQKLFIEPIEVEAM</sequence>
<protein>
    <submittedName>
        <fullName evidence="1">Uncharacterized protein</fullName>
    </submittedName>
</protein>
<keyword evidence="2" id="KW-1185">Reference proteome</keyword>
<organism evidence="1 2">
    <name type="scientific">Plenodomus tracheiphilus IPT5</name>
    <dbReference type="NCBI Taxonomy" id="1408161"/>
    <lineage>
        <taxon>Eukaryota</taxon>
        <taxon>Fungi</taxon>
        <taxon>Dikarya</taxon>
        <taxon>Ascomycota</taxon>
        <taxon>Pezizomycotina</taxon>
        <taxon>Dothideomycetes</taxon>
        <taxon>Pleosporomycetidae</taxon>
        <taxon>Pleosporales</taxon>
        <taxon>Pleosporineae</taxon>
        <taxon>Leptosphaeriaceae</taxon>
        <taxon>Plenodomus</taxon>
    </lineage>
</organism>
<dbReference type="EMBL" id="MU006356">
    <property type="protein sequence ID" value="KAF2845019.1"/>
    <property type="molecule type" value="Genomic_DNA"/>
</dbReference>
<evidence type="ECO:0000313" key="2">
    <source>
        <dbReference type="Proteomes" id="UP000799423"/>
    </source>
</evidence>
<evidence type="ECO:0000313" key="1">
    <source>
        <dbReference type="EMBL" id="KAF2845019.1"/>
    </source>
</evidence>
<reference evidence="1" key="1">
    <citation type="submission" date="2020-01" db="EMBL/GenBank/DDBJ databases">
        <authorList>
            <consortium name="DOE Joint Genome Institute"/>
            <person name="Haridas S."/>
            <person name="Albert R."/>
            <person name="Binder M."/>
            <person name="Bloem J."/>
            <person name="Labutti K."/>
            <person name="Salamov A."/>
            <person name="Andreopoulos B."/>
            <person name="Baker S.E."/>
            <person name="Barry K."/>
            <person name="Bills G."/>
            <person name="Bluhm B.H."/>
            <person name="Cannon C."/>
            <person name="Castanera R."/>
            <person name="Culley D.E."/>
            <person name="Daum C."/>
            <person name="Ezra D."/>
            <person name="Gonzalez J.B."/>
            <person name="Henrissat B."/>
            <person name="Kuo A."/>
            <person name="Liang C."/>
            <person name="Lipzen A."/>
            <person name="Lutzoni F."/>
            <person name="Magnuson J."/>
            <person name="Mondo S."/>
            <person name="Nolan M."/>
            <person name="Ohm R."/>
            <person name="Pangilinan J."/>
            <person name="Park H.-J."/>
            <person name="Ramirez L."/>
            <person name="Alfaro M."/>
            <person name="Sun H."/>
            <person name="Tritt A."/>
            <person name="Yoshinaga Y."/>
            <person name="Zwiers L.-H."/>
            <person name="Turgeon B.G."/>
            <person name="Goodwin S.B."/>
            <person name="Spatafora J.W."/>
            <person name="Crous P.W."/>
            <person name="Grigoriev I.V."/>
        </authorList>
    </citation>
    <scope>NUCLEOTIDE SEQUENCE</scope>
    <source>
        <strain evidence="1">IPT5</strain>
    </source>
</reference>
<dbReference type="Proteomes" id="UP000799423">
    <property type="component" value="Unassembled WGS sequence"/>
</dbReference>